<keyword evidence="4 6" id="KW-0863">Zinc-finger</keyword>
<dbReference type="CDD" id="cd16652">
    <property type="entry name" value="dRING_Rmd5p-like"/>
    <property type="match status" value="1"/>
</dbReference>
<dbReference type="InterPro" id="IPR013083">
    <property type="entry name" value="Znf_RING/FYVE/PHD"/>
</dbReference>
<evidence type="ECO:0000256" key="5">
    <source>
        <dbReference type="ARBA" id="ARBA00022833"/>
    </source>
</evidence>
<evidence type="ECO:0000259" key="10">
    <source>
        <dbReference type="PROSITE" id="PS51867"/>
    </source>
</evidence>
<dbReference type="InterPro" id="IPR045098">
    <property type="entry name" value="Fyv10_fam"/>
</dbReference>
<dbReference type="InterPro" id="IPR044063">
    <property type="entry name" value="ZF_RING_GID"/>
</dbReference>
<evidence type="ECO:0000256" key="3">
    <source>
        <dbReference type="ARBA" id="ARBA00022723"/>
    </source>
</evidence>
<dbReference type="AlphaFoldDB" id="A0A7N0ZQK6"/>
<keyword evidence="5" id="KW-0862">Zinc</keyword>
<feature type="domain" description="RING-type" evidence="8">
    <location>
        <begin position="327"/>
        <end position="370"/>
    </location>
</feature>
<dbReference type="InterPro" id="IPR006594">
    <property type="entry name" value="LisH"/>
</dbReference>
<dbReference type="GO" id="GO:0043161">
    <property type="term" value="P:proteasome-mediated ubiquitin-dependent protein catabolic process"/>
    <property type="evidence" value="ECO:0007669"/>
    <property type="project" value="InterPro"/>
</dbReference>
<dbReference type="PROSITE" id="PS50089">
    <property type="entry name" value="ZF_RING_2"/>
    <property type="match status" value="1"/>
</dbReference>
<dbReference type="GO" id="GO:0061630">
    <property type="term" value="F:ubiquitin protein ligase activity"/>
    <property type="evidence" value="ECO:0007669"/>
    <property type="project" value="InterPro"/>
</dbReference>
<keyword evidence="3" id="KW-0479">Metal-binding</keyword>
<evidence type="ECO:0000256" key="2">
    <source>
        <dbReference type="ARBA" id="ARBA00022490"/>
    </source>
</evidence>
<dbReference type="InterPro" id="IPR037683">
    <property type="entry name" value="Rmd5_dRing"/>
</dbReference>
<dbReference type="SMART" id="SM00184">
    <property type="entry name" value="RING"/>
    <property type="match status" value="1"/>
</dbReference>
<evidence type="ECO:0000313" key="12">
    <source>
        <dbReference type="Proteomes" id="UP000594263"/>
    </source>
</evidence>
<dbReference type="OMA" id="KTHEIVH"/>
<dbReference type="SMART" id="SM00757">
    <property type="entry name" value="CRA"/>
    <property type="match status" value="1"/>
</dbReference>
<evidence type="ECO:0000256" key="1">
    <source>
        <dbReference type="ARBA" id="ARBA00004496"/>
    </source>
</evidence>
<name>A0A7N0ZQK6_KALFE</name>
<dbReference type="EnsemblPlants" id="Kaladp0013s0016.3.v1.1">
    <property type="protein sequence ID" value="Kaladp0013s0016.3.v1.1.CDS.1"/>
    <property type="gene ID" value="Kaladp0013s0016.v1.1"/>
</dbReference>
<sequence>MDLKTIRDAFDRVTKKQKLSSSETNEIMDQICQEVENAITKIQSSIDPGSEVNSKSVFSELNAKLLELGPISQQDGTQRELSIALSKYPKLLEKSFDPDISKAYRNVDFDTHILNNIIASHFYRQGMFDIGDTFIDESNEPEAAAIKSQFKELYHILSAVTMRNVEPALIWASANHDKLRDTGSELKLHRLHFVEILQNGSRDAALQYARTYLAPFGISHMAEIQKLMACLLWAQKLDQSPYADLLSPTHWDTIGEELTRHFCNVLGQSFESPLSVTIAAGVQALPQLLKLMNVVVEKKQDNWQCIKQLPVPLDLDKEFQFHSIFVCPVSKEQASEDNPPMLMSCGHVLCRQSIAKMSKNNTKSFKCPYCPMAVESKLCKQLYF</sequence>
<dbReference type="Gramene" id="Kaladp0013s0016.2.v1.1">
    <property type="protein sequence ID" value="Kaladp0013s0016.2.v1.1.CDS.1"/>
    <property type="gene ID" value="Kaladp0013s0016.v1.1"/>
</dbReference>
<dbReference type="InterPro" id="IPR024964">
    <property type="entry name" value="CTLH/CRA"/>
</dbReference>
<evidence type="ECO:0000313" key="11">
    <source>
        <dbReference type="EnsemblPlants" id="Kaladp0013s0016.2.v1.1.CDS.1"/>
    </source>
</evidence>
<dbReference type="PROSITE" id="PS50897">
    <property type="entry name" value="CTLH"/>
    <property type="match status" value="1"/>
</dbReference>
<evidence type="ECO:0000256" key="4">
    <source>
        <dbReference type="ARBA" id="ARBA00022771"/>
    </source>
</evidence>
<evidence type="ECO:0000256" key="6">
    <source>
        <dbReference type="PROSITE-ProRule" id="PRU00175"/>
    </source>
</evidence>
<organism evidence="11 12">
    <name type="scientific">Kalanchoe fedtschenkoi</name>
    <name type="common">Lavender scallops</name>
    <name type="synonym">South American air plant</name>
    <dbReference type="NCBI Taxonomy" id="63787"/>
    <lineage>
        <taxon>Eukaryota</taxon>
        <taxon>Viridiplantae</taxon>
        <taxon>Streptophyta</taxon>
        <taxon>Embryophyta</taxon>
        <taxon>Tracheophyta</taxon>
        <taxon>Spermatophyta</taxon>
        <taxon>Magnoliopsida</taxon>
        <taxon>eudicotyledons</taxon>
        <taxon>Gunneridae</taxon>
        <taxon>Pentapetalae</taxon>
        <taxon>Saxifragales</taxon>
        <taxon>Crassulaceae</taxon>
        <taxon>Kalanchoe</taxon>
    </lineage>
</organism>
<keyword evidence="2" id="KW-0963">Cytoplasm</keyword>
<feature type="domain" description="RING-Gid-type" evidence="10">
    <location>
        <begin position="327"/>
        <end position="370"/>
    </location>
</feature>
<dbReference type="GO" id="GO:0005737">
    <property type="term" value="C:cytoplasm"/>
    <property type="evidence" value="ECO:0007669"/>
    <property type="project" value="UniProtKB-SubCell"/>
</dbReference>
<accession>A0A7N0ZQK6</accession>
<dbReference type="InterPro" id="IPR006595">
    <property type="entry name" value="CTLH_C"/>
</dbReference>
<dbReference type="InterPro" id="IPR013144">
    <property type="entry name" value="CRA_dom"/>
</dbReference>
<dbReference type="SUPFAM" id="SSF57850">
    <property type="entry name" value="RING/U-box"/>
    <property type="match status" value="1"/>
</dbReference>
<dbReference type="PANTHER" id="PTHR12170:SF11">
    <property type="entry name" value="PROTEIN RMD5 HOMOLOG"/>
    <property type="match status" value="1"/>
</dbReference>
<comment type="subcellular location">
    <subcellularLocation>
        <location evidence="1">Cytoplasm</location>
    </subcellularLocation>
</comment>
<dbReference type="Gene3D" id="3.30.40.10">
    <property type="entry name" value="Zinc/RING finger domain, C3HC4 (zinc finger)"/>
    <property type="match status" value="1"/>
</dbReference>
<dbReference type="FunFam" id="3.30.40.10:FF:000143">
    <property type="entry name" value="Regulator of gluconeogenesis Rmd5"/>
    <property type="match status" value="1"/>
</dbReference>
<evidence type="ECO:0000256" key="7">
    <source>
        <dbReference type="PROSITE-ProRule" id="PRU01215"/>
    </source>
</evidence>
<dbReference type="GO" id="GO:0008270">
    <property type="term" value="F:zinc ion binding"/>
    <property type="evidence" value="ECO:0007669"/>
    <property type="project" value="UniProtKB-KW"/>
</dbReference>
<dbReference type="GO" id="GO:0034657">
    <property type="term" value="C:GID complex"/>
    <property type="evidence" value="ECO:0007669"/>
    <property type="project" value="TreeGrafter"/>
</dbReference>
<evidence type="ECO:0000259" key="8">
    <source>
        <dbReference type="PROSITE" id="PS50089"/>
    </source>
</evidence>
<dbReference type="Gramene" id="Kaladp0013s0016.1.v1.1">
    <property type="protein sequence ID" value="Kaladp0013s0016.1.v1.1.CDS.1"/>
    <property type="gene ID" value="Kaladp0013s0016.v1.1"/>
</dbReference>
<dbReference type="Pfam" id="PF10607">
    <property type="entry name" value="CTLH"/>
    <property type="match status" value="1"/>
</dbReference>
<dbReference type="PANTHER" id="PTHR12170">
    <property type="entry name" value="MACROPHAGE ERYTHROBLAST ATTACHER-RELATED"/>
    <property type="match status" value="1"/>
</dbReference>
<dbReference type="InterPro" id="IPR001841">
    <property type="entry name" value="Znf_RING"/>
</dbReference>
<dbReference type="SMART" id="SM00668">
    <property type="entry name" value="CTLH"/>
    <property type="match status" value="1"/>
</dbReference>
<evidence type="ECO:0000259" key="9">
    <source>
        <dbReference type="PROSITE" id="PS50897"/>
    </source>
</evidence>
<proteinExistence type="predicted"/>
<reference evidence="11" key="1">
    <citation type="submission" date="2021-01" db="UniProtKB">
        <authorList>
            <consortium name="EnsemblPlants"/>
        </authorList>
    </citation>
    <scope>IDENTIFICATION</scope>
</reference>
<dbReference type="Proteomes" id="UP000594263">
    <property type="component" value="Unplaced"/>
</dbReference>
<dbReference type="InterPro" id="IPR027370">
    <property type="entry name" value="Znf-RING_euk"/>
</dbReference>
<feature type="zinc finger region" description="RING-Gid-type" evidence="7">
    <location>
        <begin position="327"/>
        <end position="370"/>
    </location>
</feature>
<dbReference type="GO" id="GO:0005634">
    <property type="term" value="C:nucleus"/>
    <property type="evidence" value="ECO:0007669"/>
    <property type="project" value="TreeGrafter"/>
</dbReference>
<dbReference type="Gramene" id="Kaladp0013s0016.3.v1.1">
    <property type="protein sequence ID" value="Kaladp0013s0016.3.v1.1.CDS.1"/>
    <property type="gene ID" value="Kaladp0013s0016.v1.1"/>
</dbReference>
<dbReference type="Pfam" id="PF13445">
    <property type="entry name" value="zf-RING_UBOX"/>
    <property type="match status" value="1"/>
</dbReference>
<feature type="domain" description="CTLH" evidence="9">
    <location>
        <begin position="149"/>
        <end position="204"/>
    </location>
</feature>
<protein>
    <submittedName>
        <fullName evidence="11">Uncharacterized protein</fullName>
    </submittedName>
</protein>
<dbReference type="PROSITE" id="PS50896">
    <property type="entry name" value="LISH"/>
    <property type="match status" value="1"/>
</dbReference>
<keyword evidence="12" id="KW-1185">Reference proteome</keyword>
<dbReference type="PROSITE" id="PS51867">
    <property type="entry name" value="ZF_RING_GID"/>
    <property type="match status" value="1"/>
</dbReference>
<dbReference type="EnsemblPlants" id="Kaladp0013s0016.1.v1.1">
    <property type="protein sequence ID" value="Kaladp0013s0016.1.v1.1.CDS.1"/>
    <property type="gene ID" value="Kaladp0013s0016.v1.1"/>
</dbReference>
<dbReference type="EnsemblPlants" id="Kaladp0013s0016.2.v1.1">
    <property type="protein sequence ID" value="Kaladp0013s0016.2.v1.1.CDS.1"/>
    <property type="gene ID" value="Kaladp0013s0016.v1.1"/>
</dbReference>